<comment type="caution">
    <text evidence="1">The sequence shown here is derived from an EMBL/GenBank/DDBJ whole genome shotgun (WGS) entry which is preliminary data.</text>
</comment>
<reference evidence="1" key="1">
    <citation type="submission" date="2021-06" db="EMBL/GenBank/DDBJ databases">
        <title>Parelaphostrongylus tenuis whole genome reference sequence.</title>
        <authorList>
            <person name="Garwood T.J."/>
            <person name="Larsen P.A."/>
            <person name="Fountain-Jones N.M."/>
            <person name="Garbe J.R."/>
            <person name="Macchietto M.G."/>
            <person name="Kania S.A."/>
            <person name="Gerhold R.W."/>
            <person name="Richards J.E."/>
            <person name="Wolf T.M."/>
        </authorList>
    </citation>
    <scope>NUCLEOTIDE SEQUENCE</scope>
    <source>
        <strain evidence="1">MNPRO001-30</strain>
        <tissue evidence="1">Meninges</tissue>
    </source>
</reference>
<dbReference type="Proteomes" id="UP001196413">
    <property type="component" value="Unassembled WGS sequence"/>
</dbReference>
<organism evidence="1 2">
    <name type="scientific">Parelaphostrongylus tenuis</name>
    <name type="common">Meningeal worm</name>
    <dbReference type="NCBI Taxonomy" id="148309"/>
    <lineage>
        <taxon>Eukaryota</taxon>
        <taxon>Metazoa</taxon>
        <taxon>Ecdysozoa</taxon>
        <taxon>Nematoda</taxon>
        <taxon>Chromadorea</taxon>
        <taxon>Rhabditida</taxon>
        <taxon>Rhabditina</taxon>
        <taxon>Rhabditomorpha</taxon>
        <taxon>Strongyloidea</taxon>
        <taxon>Metastrongylidae</taxon>
        <taxon>Parelaphostrongylus</taxon>
    </lineage>
</organism>
<dbReference type="AlphaFoldDB" id="A0AAD5WGU2"/>
<keyword evidence="2" id="KW-1185">Reference proteome</keyword>
<accession>A0AAD5WGU2</accession>
<gene>
    <name evidence="1" type="ORF">KIN20_031473</name>
</gene>
<protein>
    <submittedName>
        <fullName evidence="1">Uncharacterized protein</fullName>
    </submittedName>
</protein>
<sequence>MFHTPVKALNPVDTKLPDHVVKGAVIVDEHIGQWNPRVVLEDDGPMSTYIVIDKKSGDVNEVIKHVVYDLKLPSGESYGLIFEEPRVFLTSSNLDRVNNGCMLIVTAGSS</sequence>
<evidence type="ECO:0000313" key="1">
    <source>
        <dbReference type="EMBL" id="KAJ1369889.1"/>
    </source>
</evidence>
<name>A0AAD5WGU2_PARTN</name>
<proteinExistence type="predicted"/>
<dbReference type="EMBL" id="JAHQIW010006693">
    <property type="protein sequence ID" value="KAJ1369889.1"/>
    <property type="molecule type" value="Genomic_DNA"/>
</dbReference>
<evidence type="ECO:0000313" key="2">
    <source>
        <dbReference type="Proteomes" id="UP001196413"/>
    </source>
</evidence>